<feature type="region of interest" description="Disordered" evidence="3">
    <location>
        <begin position="566"/>
        <end position="612"/>
    </location>
</feature>
<dbReference type="OMA" id="RYYQTPK"/>
<dbReference type="GO" id="GO:0005634">
    <property type="term" value="C:nucleus"/>
    <property type="evidence" value="ECO:0007669"/>
    <property type="project" value="TreeGrafter"/>
</dbReference>
<organism evidence="5 6">
    <name type="scientific">Heterostelium pallidum (strain ATCC 26659 / Pp 5 / PN500)</name>
    <name type="common">Cellular slime mold</name>
    <name type="synonym">Polysphondylium pallidum</name>
    <dbReference type="NCBI Taxonomy" id="670386"/>
    <lineage>
        <taxon>Eukaryota</taxon>
        <taxon>Amoebozoa</taxon>
        <taxon>Evosea</taxon>
        <taxon>Eumycetozoa</taxon>
        <taxon>Dictyostelia</taxon>
        <taxon>Acytosteliales</taxon>
        <taxon>Acytosteliaceae</taxon>
        <taxon>Heterostelium</taxon>
    </lineage>
</organism>
<accession>D3BJ01</accession>
<feature type="compositionally biased region" description="Low complexity" evidence="3">
    <location>
        <begin position="601"/>
        <end position="612"/>
    </location>
</feature>
<evidence type="ECO:0000256" key="2">
    <source>
        <dbReference type="ARBA" id="ARBA00022801"/>
    </source>
</evidence>
<keyword evidence="5" id="KW-0269">Exonuclease</keyword>
<feature type="region of interest" description="Disordered" evidence="3">
    <location>
        <begin position="116"/>
        <end position="150"/>
    </location>
</feature>
<dbReference type="InParanoid" id="D3BJ01"/>
<dbReference type="AlphaFoldDB" id="D3BJ01"/>
<comment type="caution">
    <text evidence="5">The sequence shown here is derived from an EMBL/GenBank/DDBJ whole genome shotgun (WGS) entry which is preliminary data.</text>
</comment>
<dbReference type="GO" id="GO:0006139">
    <property type="term" value="P:nucleobase-containing compound metabolic process"/>
    <property type="evidence" value="ECO:0007669"/>
    <property type="project" value="InterPro"/>
</dbReference>
<dbReference type="InterPro" id="IPR051132">
    <property type="entry name" value="3-5_Exonuclease_domain"/>
</dbReference>
<dbReference type="InterPro" id="IPR002562">
    <property type="entry name" value="3'-5'_exonuclease_dom"/>
</dbReference>
<protein>
    <submittedName>
        <fullName evidence="5">3'-5' exonuclease domain-containing protein</fullName>
    </submittedName>
</protein>
<keyword evidence="6" id="KW-1185">Reference proteome</keyword>
<dbReference type="SUPFAM" id="SSF53098">
    <property type="entry name" value="Ribonuclease H-like"/>
    <property type="match status" value="1"/>
</dbReference>
<gene>
    <name evidence="5" type="primary">exdl2A</name>
    <name evidence="5" type="ORF">PPL_08236</name>
</gene>
<feature type="compositionally biased region" description="Acidic residues" evidence="3">
    <location>
        <begin position="567"/>
        <end position="595"/>
    </location>
</feature>
<dbReference type="EMBL" id="ADBJ01000037">
    <property type="protein sequence ID" value="EFA78775.1"/>
    <property type="molecule type" value="Genomic_DNA"/>
</dbReference>
<evidence type="ECO:0000256" key="3">
    <source>
        <dbReference type="SAM" id="MobiDB-lite"/>
    </source>
</evidence>
<dbReference type="STRING" id="670386.D3BJ01"/>
<reference evidence="5 6" key="1">
    <citation type="journal article" date="2011" name="Genome Res.">
        <title>Phylogeny-wide analysis of social amoeba genomes highlights ancient origins for complex intercellular communication.</title>
        <authorList>
            <person name="Heidel A.J."/>
            <person name="Lawal H.M."/>
            <person name="Felder M."/>
            <person name="Schilde C."/>
            <person name="Helps N.R."/>
            <person name="Tunggal B."/>
            <person name="Rivero F."/>
            <person name="John U."/>
            <person name="Schleicher M."/>
            <person name="Eichinger L."/>
            <person name="Platzer M."/>
            <person name="Noegel A.A."/>
            <person name="Schaap P."/>
            <person name="Gloeckner G."/>
        </authorList>
    </citation>
    <scope>NUCLEOTIDE SEQUENCE [LARGE SCALE GENOMIC DNA]</scope>
    <source>
        <strain evidence="6">ATCC 26659 / Pp 5 / PN500</strain>
    </source>
</reference>
<dbReference type="CDD" id="cd06141">
    <property type="entry name" value="WRN_exo"/>
    <property type="match status" value="1"/>
</dbReference>
<evidence type="ECO:0000259" key="4">
    <source>
        <dbReference type="SMART" id="SM00474"/>
    </source>
</evidence>
<dbReference type="FunCoup" id="D3BJ01">
    <property type="interactions" value="219"/>
</dbReference>
<proteinExistence type="predicted"/>
<dbReference type="PANTHER" id="PTHR13620:SF104">
    <property type="entry name" value="EXONUCLEASE 3'-5' DOMAIN-CONTAINING PROTEIN 2"/>
    <property type="match status" value="1"/>
</dbReference>
<dbReference type="PANTHER" id="PTHR13620">
    <property type="entry name" value="3-5 EXONUCLEASE"/>
    <property type="match status" value="1"/>
</dbReference>
<dbReference type="InterPro" id="IPR012337">
    <property type="entry name" value="RNaseH-like_sf"/>
</dbReference>
<feature type="compositionally biased region" description="Low complexity" evidence="3">
    <location>
        <begin position="116"/>
        <end position="147"/>
    </location>
</feature>
<dbReference type="GO" id="GO:0008408">
    <property type="term" value="F:3'-5' exonuclease activity"/>
    <property type="evidence" value="ECO:0007669"/>
    <property type="project" value="InterPro"/>
</dbReference>
<sequence length="717" mass="79941">MVSSSSSSAISTVFNATSSNSSFESMVRMLGYGVASLLVASYLWYSNRQNNNNGNNNGKQPTTVPKEYFKLPKSVNIHVLNDVDEADKLLYDLYNSILTALGLPLVNIDEAIISNTSDESSTTSSTSSTTANTTNNNSSSSTSSTSSPAIKRLDETGLSIEATDKVVLGLDAEWAHDHLPSGAGSSQKSPRVALIQISTATDAYLLQMTQMSRIPKSLIAILTDPRILKVGVAINQDATTIFKNFNILTKGCVDLVPLARLTNYAGNGLASLAYSTLNGCNLDKNHLVRCSHWELATLSAEQIHYAACDAWISLAIYTQMLQTYRRNRALSCPDEPTPSSMDFCRSFINANFKIRDSKSGDSSDKNSSGNGHSKSAGKNNQKGMSKSSMNFGRDDRVLYDNCPLYGPDGTLLCNVSKKKVQWYLERNLGVITCENPLSIKLTFTPKGNGHADDAYYLSHKENRCVVCGTTKKILRHSIVPHSYRQYLPVEIKSHSSHDVVILCSECHFTMNKRLHFMKLVIADQYNVPFENTSSVIIDKDLLRMSKHAIVLFGHYFKETSKLKVEIQNEEEEEEEKEKENGNDDENQGNESDEKENEGKRSSSSNSCKSKCNSNKNGVKRLLAKKKPNIPLEKIEHMRKEVLTYLGKEELVEEDVVRLVQSNPKHKDDSYVAHEKQVMDKVLADGDEGIKKFIRAWRRNFVETVQPKFLNEHWCIDK</sequence>
<evidence type="ECO:0000313" key="6">
    <source>
        <dbReference type="Proteomes" id="UP000001396"/>
    </source>
</evidence>
<keyword evidence="2" id="KW-0378">Hydrolase</keyword>
<dbReference type="GO" id="GO:0005737">
    <property type="term" value="C:cytoplasm"/>
    <property type="evidence" value="ECO:0007669"/>
    <property type="project" value="TreeGrafter"/>
</dbReference>
<feature type="domain" description="3'-5' exonuclease" evidence="4">
    <location>
        <begin position="154"/>
        <end position="325"/>
    </location>
</feature>
<name>D3BJ01_HETP5</name>
<feature type="compositionally biased region" description="Low complexity" evidence="3">
    <location>
        <begin position="365"/>
        <end position="380"/>
    </location>
</feature>
<feature type="region of interest" description="Disordered" evidence="3">
    <location>
        <begin position="356"/>
        <end position="387"/>
    </location>
</feature>
<dbReference type="Pfam" id="PF01612">
    <property type="entry name" value="DNA_pol_A_exo1"/>
    <property type="match status" value="1"/>
</dbReference>
<dbReference type="Gene3D" id="3.30.420.10">
    <property type="entry name" value="Ribonuclease H-like superfamily/Ribonuclease H"/>
    <property type="match status" value="1"/>
</dbReference>
<evidence type="ECO:0000256" key="1">
    <source>
        <dbReference type="ARBA" id="ARBA00022722"/>
    </source>
</evidence>
<dbReference type="GeneID" id="31363716"/>
<dbReference type="Proteomes" id="UP000001396">
    <property type="component" value="Unassembled WGS sequence"/>
</dbReference>
<evidence type="ECO:0000313" key="5">
    <source>
        <dbReference type="EMBL" id="EFA78775.1"/>
    </source>
</evidence>
<dbReference type="SMART" id="SM00474">
    <property type="entry name" value="35EXOc"/>
    <property type="match status" value="1"/>
</dbReference>
<dbReference type="InterPro" id="IPR036397">
    <property type="entry name" value="RNaseH_sf"/>
</dbReference>
<dbReference type="RefSeq" id="XP_020430899.1">
    <property type="nucleotide sequence ID" value="XM_020579060.1"/>
</dbReference>
<dbReference type="GO" id="GO:0003676">
    <property type="term" value="F:nucleic acid binding"/>
    <property type="evidence" value="ECO:0007669"/>
    <property type="project" value="InterPro"/>
</dbReference>
<keyword evidence="1" id="KW-0540">Nuclease</keyword>